<dbReference type="InterPro" id="IPR036374">
    <property type="entry name" value="OxRdtase_Mopterin-bd_sf"/>
</dbReference>
<dbReference type="InterPro" id="IPR005066">
    <property type="entry name" value="MoCF_OxRdtse_dimer"/>
</dbReference>
<keyword evidence="2" id="KW-0500">Molybdenum</keyword>
<dbReference type="InterPro" id="IPR014756">
    <property type="entry name" value="Ig_E-set"/>
</dbReference>
<feature type="domain" description="Oxidoreductase molybdopterin-binding" evidence="5">
    <location>
        <begin position="72"/>
        <end position="233"/>
    </location>
</feature>
<dbReference type="SUPFAM" id="SSF81296">
    <property type="entry name" value="E set domains"/>
    <property type="match status" value="1"/>
</dbReference>
<evidence type="ECO:0000259" key="5">
    <source>
        <dbReference type="Pfam" id="PF00174"/>
    </source>
</evidence>
<dbReference type="NCBIfam" id="TIGR04555">
    <property type="entry name" value="sulfite_DH_soxC"/>
    <property type="match status" value="1"/>
</dbReference>
<dbReference type="EMBL" id="JAEVLS010000003">
    <property type="protein sequence ID" value="MBM0105888.1"/>
    <property type="molecule type" value="Genomic_DNA"/>
</dbReference>
<reference evidence="7 8" key="1">
    <citation type="journal article" date="2021" name="Int. J. Syst. Evol. Microbiol.">
        <title>Steroidobacter gossypii sp. nov., isolated from soil of cotton cropping field.</title>
        <authorList>
            <person name="Huang R."/>
            <person name="Yang S."/>
            <person name="Zhen C."/>
            <person name="Liu W."/>
        </authorList>
    </citation>
    <scope>NUCLEOTIDE SEQUENCE [LARGE SCALE GENOMIC DNA]</scope>
    <source>
        <strain evidence="7 8">S1-65</strain>
    </source>
</reference>
<comment type="cofactor">
    <cofactor evidence="1">
        <name>Mo-molybdopterin</name>
        <dbReference type="ChEBI" id="CHEBI:71302"/>
    </cofactor>
</comment>
<dbReference type="GO" id="GO:0050310">
    <property type="term" value="F:sulfite dehydrogenase activity"/>
    <property type="evidence" value="ECO:0007669"/>
    <property type="project" value="UniProtKB-EC"/>
</dbReference>
<dbReference type="Pfam" id="PF00174">
    <property type="entry name" value="Oxidored_molyb"/>
    <property type="match status" value="1"/>
</dbReference>
<feature type="domain" description="Moybdenum cofactor oxidoreductase dimerisation" evidence="6">
    <location>
        <begin position="256"/>
        <end position="360"/>
    </location>
</feature>
<dbReference type="Pfam" id="PF03404">
    <property type="entry name" value="Mo-co_dimer"/>
    <property type="match status" value="1"/>
</dbReference>
<dbReference type="PANTHER" id="PTHR19372:SF7">
    <property type="entry name" value="SULFITE OXIDASE, MITOCHONDRIAL"/>
    <property type="match status" value="1"/>
</dbReference>
<evidence type="ECO:0000313" key="8">
    <source>
        <dbReference type="Proteomes" id="UP000661077"/>
    </source>
</evidence>
<dbReference type="InterPro" id="IPR000572">
    <property type="entry name" value="OxRdtase_Mopterin-bd_dom"/>
</dbReference>
<evidence type="ECO:0000256" key="1">
    <source>
        <dbReference type="ARBA" id="ARBA00001924"/>
    </source>
</evidence>
<dbReference type="InterPro" id="IPR030835">
    <property type="entry name" value="Sulfite_DH_SoxC"/>
</dbReference>
<evidence type="ECO:0000259" key="6">
    <source>
        <dbReference type="Pfam" id="PF03404"/>
    </source>
</evidence>
<comment type="caution">
    <text evidence="7">The sequence shown here is derived from an EMBL/GenBank/DDBJ whole genome shotgun (WGS) entry which is preliminary data.</text>
</comment>
<dbReference type="Gene3D" id="2.60.40.650">
    <property type="match status" value="1"/>
</dbReference>
<evidence type="ECO:0000256" key="3">
    <source>
        <dbReference type="ARBA" id="ARBA00022723"/>
    </source>
</evidence>
<dbReference type="PANTHER" id="PTHR19372">
    <property type="entry name" value="SULFITE REDUCTASE"/>
    <property type="match status" value="1"/>
</dbReference>
<sequence>MAIAAIPAAVSAEEMRTLGAARREYGERSQFERSARLFPPASSTPMTGASRSPLQDQFGIITPSALHFERHHSGVPTIDPATHELAIHGLVERPQRFTMSLLKRLPSVSRIHFIECGGNAGREHRGNSGATVQQSHGLVSCSEWTGVRLSTLLREVGLKPAARWVLAEGADASRHARSIPLAKALEDVLVAYGQNGEALRPEQGYPLRLLVPGWEGNVSVKWLHRLHVIDQPMMTRDEAASYTDLMPDGKARAFSFEMESNSVITSPSGGQQVEGRGWLEISGLAWSGRGRIEQVDVSTDGGRTWRQAELQAPVLSKAFTRFRLPWRWDGQEAVLVSRSRDETGYVQPTREAIVAARGMKEGPDGFNHYNGMKPWKITREGMVTHV</sequence>
<gene>
    <name evidence="7" type="primary">soxC</name>
    <name evidence="7" type="ORF">JM946_14245</name>
</gene>
<accession>A0ABS1WY40</accession>
<proteinExistence type="predicted"/>
<evidence type="ECO:0000256" key="4">
    <source>
        <dbReference type="ARBA" id="ARBA00023002"/>
    </source>
</evidence>
<keyword evidence="4 7" id="KW-0560">Oxidoreductase</keyword>
<keyword evidence="8" id="KW-1185">Reference proteome</keyword>
<dbReference type="InterPro" id="IPR008335">
    <property type="entry name" value="Mopterin_OxRdtase_euk"/>
</dbReference>
<dbReference type="Gene3D" id="3.90.420.10">
    <property type="entry name" value="Oxidoreductase, molybdopterin-binding domain"/>
    <property type="match status" value="1"/>
</dbReference>
<keyword evidence="3" id="KW-0479">Metal-binding</keyword>
<dbReference type="PRINTS" id="PR00407">
    <property type="entry name" value="EUMOPTERIN"/>
</dbReference>
<evidence type="ECO:0000256" key="2">
    <source>
        <dbReference type="ARBA" id="ARBA00022505"/>
    </source>
</evidence>
<evidence type="ECO:0000313" key="7">
    <source>
        <dbReference type="EMBL" id="MBM0105888.1"/>
    </source>
</evidence>
<dbReference type="SUPFAM" id="SSF56524">
    <property type="entry name" value="Oxidoreductase molybdopterin-binding domain"/>
    <property type="match status" value="1"/>
</dbReference>
<organism evidence="7 8">
    <name type="scientific">Steroidobacter gossypii</name>
    <dbReference type="NCBI Taxonomy" id="2805490"/>
    <lineage>
        <taxon>Bacteria</taxon>
        <taxon>Pseudomonadati</taxon>
        <taxon>Pseudomonadota</taxon>
        <taxon>Gammaproteobacteria</taxon>
        <taxon>Steroidobacterales</taxon>
        <taxon>Steroidobacteraceae</taxon>
        <taxon>Steroidobacter</taxon>
    </lineage>
</organism>
<dbReference type="EC" id="1.8.2.1" evidence="7"/>
<protein>
    <submittedName>
        <fullName evidence="7">Sulfite dehydrogenase</fullName>
        <ecNumber evidence="7">1.8.2.1</ecNumber>
    </submittedName>
</protein>
<dbReference type="Proteomes" id="UP000661077">
    <property type="component" value="Unassembled WGS sequence"/>
</dbReference>
<name>A0ABS1WY40_9GAMM</name>